<keyword evidence="1" id="KW-0472">Membrane</keyword>
<organism evidence="2 3">
    <name type="scientific">Brachionus plicatilis</name>
    <name type="common">Marine rotifer</name>
    <name type="synonym">Brachionus muelleri</name>
    <dbReference type="NCBI Taxonomy" id="10195"/>
    <lineage>
        <taxon>Eukaryota</taxon>
        <taxon>Metazoa</taxon>
        <taxon>Spiralia</taxon>
        <taxon>Gnathifera</taxon>
        <taxon>Rotifera</taxon>
        <taxon>Eurotatoria</taxon>
        <taxon>Monogononta</taxon>
        <taxon>Pseudotrocha</taxon>
        <taxon>Ploima</taxon>
        <taxon>Brachionidae</taxon>
        <taxon>Brachionus</taxon>
    </lineage>
</organism>
<proteinExistence type="predicted"/>
<name>A0A3M7SSW4_BRAPC</name>
<reference evidence="2 3" key="1">
    <citation type="journal article" date="2018" name="Sci. Rep.">
        <title>Genomic signatures of local adaptation to the degree of environmental predictability in rotifers.</title>
        <authorList>
            <person name="Franch-Gras L."/>
            <person name="Hahn C."/>
            <person name="Garcia-Roger E.M."/>
            <person name="Carmona M.J."/>
            <person name="Serra M."/>
            <person name="Gomez A."/>
        </authorList>
    </citation>
    <scope>NUCLEOTIDE SEQUENCE [LARGE SCALE GENOMIC DNA]</scope>
    <source>
        <strain evidence="2">HYR1</strain>
    </source>
</reference>
<evidence type="ECO:0000313" key="3">
    <source>
        <dbReference type="Proteomes" id="UP000276133"/>
    </source>
</evidence>
<keyword evidence="3" id="KW-1185">Reference proteome</keyword>
<gene>
    <name evidence="2" type="ORF">BpHYR1_044369</name>
</gene>
<accession>A0A3M7SSW4</accession>
<dbReference type="AlphaFoldDB" id="A0A3M7SSW4"/>
<evidence type="ECO:0000256" key="1">
    <source>
        <dbReference type="SAM" id="Phobius"/>
    </source>
</evidence>
<dbReference type="Proteomes" id="UP000276133">
    <property type="component" value="Unassembled WGS sequence"/>
</dbReference>
<keyword evidence="1" id="KW-1133">Transmembrane helix</keyword>
<sequence>MKQKLCEAYPRLIFNTNFDLLARFGLKKAQATSTPSETFLLYRLQSLKSSIIYQNEFKNQILYQNTCQISIPSNDIDNISIPLDDIDNISILLDDIDFENIDIFYRYSLSILSTSLVYCFKITLVLINRFICFIILCFRIISWTFQNIEKPSFNGDSATYFCKKVEENYFILFEIKNILK</sequence>
<protein>
    <submittedName>
        <fullName evidence="2">Uncharacterized protein</fullName>
    </submittedName>
</protein>
<evidence type="ECO:0000313" key="2">
    <source>
        <dbReference type="EMBL" id="RNA38873.1"/>
    </source>
</evidence>
<dbReference type="EMBL" id="REGN01000811">
    <property type="protein sequence ID" value="RNA38873.1"/>
    <property type="molecule type" value="Genomic_DNA"/>
</dbReference>
<feature type="transmembrane region" description="Helical" evidence="1">
    <location>
        <begin position="116"/>
        <end position="141"/>
    </location>
</feature>
<comment type="caution">
    <text evidence="2">The sequence shown here is derived from an EMBL/GenBank/DDBJ whole genome shotgun (WGS) entry which is preliminary data.</text>
</comment>
<keyword evidence="1" id="KW-0812">Transmembrane</keyword>